<feature type="compositionally biased region" description="Basic residues" evidence="1">
    <location>
        <begin position="49"/>
        <end position="58"/>
    </location>
</feature>
<dbReference type="PANTHER" id="PTHR12271:SF40">
    <property type="entry name" value="POLY(A) RNA POLYMERASE GLD2"/>
    <property type="match status" value="1"/>
</dbReference>
<accession>A0A1Y2FWE8</accession>
<dbReference type="CDD" id="cd05402">
    <property type="entry name" value="NT_PAP_TUTase"/>
    <property type="match status" value="1"/>
</dbReference>
<feature type="region of interest" description="Disordered" evidence="1">
    <location>
        <begin position="784"/>
        <end position="822"/>
    </location>
</feature>
<gene>
    <name evidence="3" type="ORF">BCR35DRAFT_301887</name>
</gene>
<dbReference type="GO" id="GO:0010605">
    <property type="term" value="P:negative regulation of macromolecule metabolic process"/>
    <property type="evidence" value="ECO:0007669"/>
    <property type="project" value="UniProtKB-ARBA"/>
</dbReference>
<dbReference type="SUPFAM" id="SSF81301">
    <property type="entry name" value="Nucleotidyltransferase"/>
    <property type="match status" value="1"/>
</dbReference>
<evidence type="ECO:0000313" key="4">
    <source>
        <dbReference type="Proteomes" id="UP000193467"/>
    </source>
</evidence>
<comment type="caution">
    <text evidence="3">The sequence shown here is derived from an EMBL/GenBank/DDBJ whole genome shotgun (WGS) entry which is preliminary data.</text>
</comment>
<feature type="region of interest" description="Disordered" evidence="1">
    <location>
        <begin position="1"/>
        <end position="218"/>
    </location>
</feature>
<dbReference type="InterPro" id="IPR054708">
    <property type="entry name" value="MTPAP-like_central"/>
</dbReference>
<dbReference type="SUPFAM" id="SSF81631">
    <property type="entry name" value="PAP/OAS1 substrate-binding domain"/>
    <property type="match status" value="1"/>
</dbReference>
<reference evidence="3 4" key="1">
    <citation type="submission" date="2016-07" db="EMBL/GenBank/DDBJ databases">
        <title>Pervasive Adenine N6-methylation of Active Genes in Fungi.</title>
        <authorList>
            <consortium name="DOE Joint Genome Institute"/>
            <person name="Mondo S.J."/>
            <person name="Dannebaum R.O."/>
            <person name="Kuo R.C."/>
            <person name="Labutti K."/>
            <person name="Haridas S."/>
            <person name="Kuo A."/>
            <person name="Salamov A."/>
            <person name="Ahrendt S.R."/>
            <person name="Lipzen A."/>
            <person name="Sullivan W."/>
            <person name="Andreopoulos W.B."/>
            <person name="Clum A."/>
            <person name="Lindquist E."/>
            <person name="Daum C."/>
            <person name="Ramamoorthy G.K."/>
            <person name="Gryganskyi A."/>
            <person name="Culley D."/>
            <person name="Magnuson J.K."/>
            <person name="James T.Y."/>
            <person name="O'Malley M.A."/>
            <person name="Stajich J.E."/>
            <person name="Spatafora J.W."/>
            <person name="Visel A."/>
            <person name="Grigoriev I.V."/>
        </authorList>
    </citation>
    <scope>NUCLEOTIDE SEQUENCE [LARGE SCALE GENOMIC DNA]</scope>
    <source>
        <strain evidence="3 4">62-1032</strain>
    </source>
</reference>
<feature type="compositionally biased region" description="Low complexity" evidence="1">
    <location>
        <begin position="92"/>
        <end position="104"/>
    </location>
</feature>
<feature type="region of interest" description="Disordered" evidence="1">
    <location>
        <begin position="614"/>
        <end position="646"/>
    </location>
</feature>
<name>A0A1Y2FWE8_9BASI</name>
<sequence length="822" mass="90040">MLRLALRYTQRQPALRSLSVMSNPSAGGPPSLAPPVANGSGSTPSSQPSKRHRNRKPAAQRAAAAAATSASETSAAQADSKGPARVEGHWRGGSNRGSTSRGRGSSSGRGRGGGATAATRSFSSGRDTTSSSTETEDLGRRVATVGLRPATAHIPPPPSLTTPSTRRDFSTTTRKGFEAPRTQGPPVGNPPSTRRDKAKAKGRQPPLQVGGGSEKVARNQQLLERIRVKEGEEGGFNEEVERLFEAQRASPEALTARQYLITELESFFNRCNFRWGHPHNTTLNPIQIEAFGSVRFGLATSNSDLDLCLFDPYRPNGFEDKWFSSKDSSAEKSKLPDIYDMRVVGNKLRQAGLSKVHPIPFAGVPIVKFEAQIGDQLIQADINTNERLGVLNSRLLNAYCSLHPSIRPLCVFLKFWASQRDLNDPSGQTGPVTLSSYTLILLVIAYLQHIKLVPNLQDADLIEKMGTERRRFFSTPKARLRRGKMTGLKASTGWDTTFVEVTEGENGEGLKELGWEVKEVELKELARGFFEYYAGGEGAFDMHGQVVSVKNGAPMERKKRFGGVREEWEAEEEAAALKAKIKRLRKGLADGEISAQEKKRQEDEDDLLAAFAQEPTTDPSLSVDHDLVLDLGNPPEPDDVRNASRSSSPFLYDYDDFEEPGIWSKRPLVVQDPFDLTRNTAGNIEEDVIDALQAQMAHAHALLSTTPPASLALICSHISTEAGYQSLHDRRKNWRKDKVKKFQAERSKAAGGGAPSAVVGANEMKQQEEVAVPTAVEEELEVELEGLNLQPGESREVRQEEDDDDFSAAFAEEDEERRPPVA</sequence>
<feature type="compositionally biased region" description="Polar residues" evidence="1">
    <location>
        <begin position="39"/>
        <end position="48"/>
    </location>
</feature>
<feature type="compositionally biased region" description="Low complexity" evidence="1">
    <location>
        <begin position="116"/>
        <end position="133"/>
    </location>
</feature>
<evidence type="ECO:0000256" key="1">
    <source>
        <dbReference type="SAM" id="MobiDB-lite"/>
    </source>
</evidence>
<feature type="domain" description="Poly(A) RNA polymerase mitochondrial-like central palm" evidence="2">
    <location>
        <begin position="236"/>
        <end position="400"/>
    </location>
</feature>
<evidence type="ECO:0000313" key="3">
    <source>
        <dbReference type="EMBL" id="ORY88350.1"/>
    </source>
</evidence>
<dbReference type="PANTHER" id="PTHR12271">
    <property type="entry name" value="POLY A POLYMERASE CID PAP -RELATED"/>
    <property type="match status" value="1"/>
</dbReference>
<dbReference type="Gene3D" id="1.10.1410.10">
    <property type="match status" value="1"/>
</dbReference>
<dbReference type="InterPro" id="IPR043519">
    <property type="entry name" value="NT_sf"/>
</dbReference>
<dbReference type="EMBL" id="MCGR01000011">
    <property type="protein sequence ID" value="ORY88350.1"/>
    <property type="molecule type" value="Genomic_DNA"/>
</dbReference>
<protein>
    <recommendedName>
        <fullName evidence="2">Poly(A) RNA polymerase mitochondrial-like central palm domain-containing protein</fullName>
    </recommendedName>
</protein>
<dbReference type="Pfam" id="PF22600">
    <property type="entry name" value="MTPAP-like_central"/>
    <property type="match status" value="1"/>
</dbReference>
<keyword evidence="4" id="KW-1185">Reference proteome</keyword>
<dbReference type="AlphaFoldDB" id="A0A1Y2FWE8"/>
<dbReference type="OrthoDB" id="2274644at2759"/>
<dbReference type="GO" id="GO:0031123">
    <property type="term" value="P:RNA 3'-end processing"/>
    <property type="evidence" value="ECO:0007669"/>
    <property type="project" value="TreeGrafter"/>
</dbReference>
<proteinExistence type="predicted"/>
<evidence type="ECO:0000259" key="2">
    <source>
        <dbReference type="Pfam" id="PF22600"/>
    </source>
</evidence>
<dbReference type="STRING" id="106004.A0A1Y2FWE8"/>
<dbReference type="Gene3D" id="3.30.460.10">
    <property type="entry name" value="Beta Polymerase, domain 2"/>
    <property type="match status" value="1"/>
</dbReference>
<feature type="compositionally biased region" description="Gly residues" evidence="1">
    <location>
        <begin position="105"/>
        <end position="115"/>
    </location>
</feature>
<dbReference type="InParanoid" id="A0A1Y2FWE8"/>
<feature type="compositionally biased region" description="Acidic residues" evidence="1">
    <location>
        <begin position="799"/>
        <end position="815"/>
    </location>
</feature>
<dbReference type="GO" id="GO:0016779">
    <property type="term" value="F:nucleotidyltransferase activity"/>
    <property type="evidence" value="ECO:0007669"/>
    <property type="project" value="UniProtKB-ARBA"/>
</dbReference>
<organism evidence="3 4">
    <name type="scientific">Leucosporidium creatinivorum</name>
    <dbReference type="NCBI Taxonomy" id="106004"/>
    <lineage>
        <taxon>Eukaryota</taxon>
        <taxon>Fungi</taxon>
        <taxon>Dikarya</taxon>
        <taxon>Basidiomycota</taxon>
        <taxon>Pucciniomycotina</taxon>
        <taxon>Microbotryomycetes</taxon>
        <taxon>Leucosporidiales</taxon>
        <taxon>Leucosporidium</taxon>
    </lineage>
</organism>
<feature type="compositionally biased region" description="Low complexity" evidence="1">
    <location>
        <begin position="59"/>
        <end position="78"/>
    </location>
</feature>
<dbReference type="Proteomes" id="UP000193467">
    <property type="component" value="Unassembled WGS sequence"/>
</dbReference>